<name>A0ACC0Q030_RHOML</name>
<reference evidence="1" key="1">
    <citation type="submission" date="2022-02" db="EMBL/GenBank/DDBJ databases">
        <title>Plant Genome Project.</title>
        <authorList>
            <person name="Zhang R.-G."/>
        </authorList>
    </citation>
    <scope>NUCLEOTIDE SEQUENCE</scope>
    <source>
        <strain evidence="1">AT1</strain>
    </source>
</reference>
<comment type="caution">
    <text evidence="1">The sequence shown here is derived from an EMBL/GenBank/DDBJ whole genome shotgun (WGS) entry which is preliminary data.</text>
</comment>
<gene>
    <name evidence="1" type="ORF">RHMOL_Rhmol01G0049500</name>
</gene>
<organism evidence="1 2">
    <name type="scientific">Rhododendron molle</name>
    <name type="common">Chinese azalea</name>
    <name type="synonym">Azalea mollis</name>
    <dbReference type="NCBI Taxonomy" id="49168"/>
    <lineage>
        <taxon>Eukaryota</taxon>
        <taxon>Viridiplantae</taxon>
        <taxon>Streptophyta</taxon>
        <taxon>Embryophyta</taxon>
        <taxon>Tracheophyta</taxon>
        <taxon>Spermatophyta</taxon>
        <taxon>Magnoliopsida</taxon>
        <taxon>eudicotyledons</taxon>
        <taxon>Gunneridae</taxon>
        <taxon>Pentapetalae</taxon>
        <taxon>asterids</taxon>
        <taxon>Ericales</taxon>
        <taxon>Ericaceae</taxon>
        <taxon>Ericoideae</taxon>
        <taxon>Rhodoreae</taxon>
        <taxon>Rhododendron</taxon>
    </lineage>
</organism>
<keyword evidence="2" id="KW-1185">Reference proteome</keyword>
<proteinExistence type="predicted"/>
<evidence type="ECO:0000313" key="1">
    <source>
        <dbReference type="EMBL" id="KAI8570617.1"/>
    </source>
</evidence>
<accession>A0ACC0Q030</accession>
<protein>
    <submittedName>
        <fullName evidence="1">Uncharacterized protein</fullName>
    </submittedName>
</protein>
<dbReference type="Proteomes" id="UP001062846">
    <property type="component" value="Chromosome 1"/>
</dbReference>
<sequence>MTGIQELSIHSFEELTTLWDDKVRLQNRLPALRHLTIKDCPKLISLFAEGDDLKSLQELSISQCPRLISFPVLPSTLKELQIRDCDALVSLRTLPDLTLLNNLEKLCLFSCPSLPYLSSGSGLPPALKELMVEWCAELKSLIAEEGIKINCPSLEYIKILECERLKTLPDVMQNNNGLKNLS</sequence>
<evidence type="ECO:0000313" key="2">
    <source>
        <dbReference type="Proteomes" id="UP001062846"/>
    </source>
</evidence>
<dbReference type="EMBL" id="CM046388">
    <property type="protein sequence ID" value="KAI8570617.1"/>
    <property type="molecule type" value="Genomic_DNA"/>
</dbReference>